<keyword evidence="2" id="KW-0285">Flavoprotein</keyword>
<dbReference type="Pfam" id="PF09265">
    <property type="entry name" value="Cytokin-bind"/>
    <property type="match status" value="1"/>
</dbReference>
<feature type="domain" description="Cytokinin dehydrogenase 1 FAD/cytokinin binding" evidence="4">
    <location>
        <begin position="9"/>
        <end position="87"/>
    </location>
</feature>
<evidence type="ECO:0000259" key="4">
    <source>
        <dbReference type="Pfam" id="PF09265"/>
    </source>
</evidence>
<dbReference type="Proteomes" id="UP001281410">
    <property type="component" value="Unassembled WGS sequence"/>
</dbReference>
<accession>A0AAE0AAV3</accession>
<evidence type="ECO:0000256" key="1">
    <source>
        <dbReference type="ARBA" id="ARBA00001974"/>
    </source>
</evidence>
<protein>
    <recommendedName>
        <fullName evidence="4">Cytokinin dehydrogenase 1 FAD/cytokinin binding domain-containing protein</fullName>
    </recommendedName>
</protein>
<dbReference type="Gene3D" id="3.40.462.10">
    <property type="entry name" value="FAD-linked oxidases, C-terminal domain"/>
    <property type="match status" value="1"/>
</dbReference>
<dbReference type="EMBL" id="JANJYJ010000005">
    <property type="protein sequence ID" value="KAK3210480.1"/>
    <property type="molecule type" value="Genomic_DNA"/>
</dbReference>
<evidence type="ECO:0000256" key="3">
    <source>
        <dbReference type="ARBA" id="ARBA00022827"/>
    </source>
</evidence>
<name>A0AAE0AAV3_9ROSI</name>
<dbReference type="InterPro" id="IPR016164">
    <property type="entry name" value="FAD-linked_Oxase-like_C"/>
</dbReference>
<gene>
    <name evidence="5" type="ORF">Dsin_015186</name>
</gene>
<comment type="cofactor">
    <cofactor evidence="1">
        <name>FAD</name>
        <dbReference type="ChEBI" id="CHEBI:57692"/>
    </cofactor>
</comment>
<evidence type="ECO:0000313" key="6">
    <source>
        <dbReference type="Proteomes" id="UP001281410"/>
    </source>
</evidence>
<keyword evidence="6" id="KW-1185">Reference proteome</keyword>
<evidence type="ECO:0000256" key="2">
    <source>
        <dbReference type="ARBA" id="ARBA00022630"/>
    </source>
</evidence>
<dbReference type="InterPro" id="IPR016170">
    <property type="entry name" value="Cytok_DH_C_sf"/>
</dbReference>
<comment type="caution">
    <text evidence="5">The sequence shown here is derived from an EMBL/GenBank/DDBJ whole genome shotgun (WGS) entry which is preliminary data.</text>
</comment>
<dbReference type="AlphaFoldDB" id="A0AAE0AAV3"/>
<organism evidence="5 6">
    <name type="scientific">Dipteronia sinensis</name>
    <dbReference type="NCBI Taxonomy" id="43782"/>
    <lineage>
        <taxon>Eukaryota</taxon>
        <taxon>Viridiplantae</taxon>
        <taxon>Streptophyta</taxon>
        <taxon>Embryophyta</taxon>
        <taxon>Tracheophyta</taxon>
        <taxon>Spermatophyta</taxon>
        <taxon>Magnoliopsida</taxon>
        <taxon>eudicotyledons</taxon>
        <taxon>Gunneridae</taxon>
        <taxon>Pentapetalae</taxon>
        <taxon>rosids</taxon>
        <taxon>malvids</taxon>
        <taxon>Sapindales</taxon>
        <taxon>Sapindaceae</taxon>
        <taxon>Hippocastanoideae</taxon>
        <taxon>Acereae</taxon>
        <taxon>Dipteronia</taxon>
    </lineage>
</organism>
<dbReference type="InterPro" id="IPR015345">
    <property type="entry name" value="Cytokinin_DH_FAD/cytokin-bd"/>
</dbReference>
<proteinExistence type="predicted"/>
<dbReference type="GO" id="GO:0050660">
    <property type="term" value="F:flavin adenine dinucleotide binding"/>
    <property type="evidence" value="ECO:0007669"/>
    <property type="project" value="InterPro"/>
</dbReference>
<dbReference type="SUPFAM" id="SSF55103">
    <property type="entry name" value="FAD-linked oxidases, C-terminal domain"/>
    <property type="match status" value="1"/>
</dbReference>
<reference evidence="5" key="1">
    <citation type="journal article" date="2023" name="Plant J.">
        <title>Genome sequences and population genomics provide insights into the demographic history, inbreeding, and mutation load of two 'living fossil' tree species of Dipteronia.</title>
        <authorList>
            <person name="Feng Y."/>
            <person name="Comes H.P."/>
            <person name="Chen J."/>
            <person name="Zhu S."/>
            <person name="Lu R."/>
            <person name="Zhang X."/>
            <person name="Li P."/>
            <person name="Qiu J."/>
            <person name="Olsen K.M."/>
            <person name="Qiu Y."/>
        </authorList>
    </citation>
    <scope>NUCLEOTIDE SEQUENCE</scope>
    <source>
        <strain evidence="5">NBL</strain>
    </source>
</reference>
<dbReference type="GO" id="GO:0019139">
    <property type="term" value="F:cytokinin dehydrogenase activity"/>
    <property type="evidence" value="ECO:0007669"/>
    <property type="project" value="InterPro"/>
</dbReference>
<sequence>MSLHVLRLDFNEGVFKDIFLKRNITTGPVLDYRNRNKWDDMMSAVIPDEELFYTVGFLHSSGFDDRKAFDDQNKEILKFCDNAGIDFEFC</sequence>
<evidence type="ECO:0000313" key="5">
    <source>
        <dbReference type="EMBL" id="KAK3210480.1"/>
    </source>
</evidence>
<keyword evidence="3" id="KW-0274">FAD</keyword>
<dbReference type="GO" id="GO:0009690">
    <property type="term" value="P:cytokinin metabolic process"/>
    <property type="evidence" value="ECO:0007669"/>
    <property type="project" value="InterPro"/>
</dbReference>